<evidence type="ECO:0000313" key="2">
    <source>
        <dbReference type="Proteomes" id="UP000027002"/>
    </source>
</evidence>
<protein>
    <submittedName>
        <fullName evidence="1">Uncharacterized protein</fullName>
    </submittedName>
</protein>
<gene>
    <name evidence="1" type="ORF">UV8b_02293</name>
</gene>
<dbReference type="AlphaFoldDB" id="A0A8E5MG03"/>
<accession>A0A8E5MG03</accession>
<dbReference type="RefSeq" id="XP_042995725.1">
    <property type="nucleotide sequence ID" value="XM_043139791.1"/>
</dbReference>
<proteinExistence type="predicted"/>
<evidence type="ECO:0000313" key="1">
    <source>
        <dbReference type="EMBL" id="QUC18052.1"/>
    </source>
</evidence>
<reference evidence="1" key="1">
    <citation type="submission" date="2020-03" db="EMBL/GenBank/DDBJ databases">
        <title>A mixture of massive structural variations and highly conserved coding sequences in Ustilaginoidea virens genome.</title>
        <authorList>
            <person name="Zhang K."/>
            <person name="Zhao Z."/>
            <person name="Zhang Z."/>
            <person name="Li Y."/>
            <person name="Hsiang T."/>
            <person name="Sun W."/>
        </authorList>
    </citation>
    <scope>NUCLEOTIDE SEQUENCE</scope>
    <source>
        <strain evidence="1">UV-8b</strain>
    </source>
</reference>
<keyword evidence="2" id="KW-1185">Reference proteome</keyword>
<name>A0A8E5MG03_USTVR</name>
<dbReference type="KEGG" id="uvi:66063071"/>
<dbReference type="Proteomes" id="UP000027002">
    <property type="component" value="Chromosome 2"/>
</dbReference>
<organism evidence="1 2">
    <name type="scientific">Ustilaginoidea virens</name>
    <name type="common">Rice false smut fungus</name>
    <name type="synonym">Villosiclava virens</name>
    <dbReference type="NCBI Taxonomy" id="1159556"/>
    <lineage>
        <taxon>Eukaryota</taxon>
        <taxon>Fungi</taxon>
        <taxon>Dikarya</taxon>
        <taxon>Ascomycota</taxon>
        <taxon>Pezizomycotina</taxon>
        <taxon>Sordariomycetes</taxon>
        <taxon>Hypocreomycetidae</taxon>
        <taxon>Hypocreales</taxon>
        <taxon>Clavicipitaceae</taxon>
        <taxon>Ustilaginoidea</taxon>
    </lineage>
</organism>
<dbReference type="GeneID" id="66063071"/>
<sequence length="179" mass="19194">MPSLVQVGKSLETKRFCAALSDVRRIRVPPLGSICRKSVSPGMMVAPRLFKTSIDIKFGCKACILTLLKPSAIATWAWYCLLVCQVELGSEHEATGSGAFANGSLELASAIQAFHQRNDARLSRLLVSPGCGLRVGRCELYRHPPQGSRHSTYLAVRTAPAGHVKASAAKQGPAARVPL</sequence>
<dbReference type="EMBL" id="CP072754">
    <property type="protein sequence ID" value="QUC18052.1"/>
    <property type="molecule type" value="Genomic_DNA"/>
</dbReference>